<dbReference type="InterPro" id="IPR050738">
    <property type="entry name" value="Sulfatase"/>
</dbReference>
<dbReference type="Pfam" id="PF00884">
    <property type="entry name" value="Sulfatase"/>
    <property type="match status" value="1"/>
</dbReference>
<evidence type="ECO:0000256" key="5">
    <source>
        <dbReference type="SAM" id="SignalP"/>
    </source>
</evidence>
<dbReference type="Gene3D" id="3.40.720.10">
    <property type="entry name" value="Alkaline Phosphatase, subunit A"/>
    <property type="match status" value="1"/>
</dbReference>
<dbReference type="InterPro" id="IPR018905">
    <property type="entry name" value="A-galactase_NEW3"/>
</dbReference>
<evidence type="ECO:0000256" key="2">
    <source>
        <dbReference type="ARBA" id="ARBA00022723"/>
    </source>
</evidence>
<keyword evidence="3" id="KW-0378">Hydrolase</keyword>
<feature type="domain" description="Alpha-galactosidase NEW3" evidence="7">
    <location>
        <begin position="485"/>
        <end position="544"/>
    </location>
</feature>
<keyword evidence="4" id="KW-0106">Calcium</keyword>
<dbReference type="CDD" id="cd16145">
    <property type="entry name" value="ARS_like"/>
    <property type="match status" value="1"/>
</dbReference>
<feature type="signal peptide" evidence="5">
    <location>
        <begin position="1"/>
        <end position="31"/>
    </location>
</feature>
<dbReference type="EMBL" id="JACHGN010000002">
    <property type="protein sequence ID" value="MBB5131589.1"/>
    <property type="molecule type" value="Genomic_DNA"/>
</dbReference>
<sequence length="583" mass="62749">MDTSPTRRAFLAGTGGLMSLPLLGAAPAARAAAAPASSSASPALSSPASTSAARLPKRPNFVIVLADDLGWGQLGCYGQTKIRTPNLDRLAAEGIRFTSAYAGAPLCAPSRTTLLTGLHAGHSTVRENPEGGEQHSLVKADLTFAELLRLAGYRTACIGKWGFGPELPGQPSHPNARGFDEFFGFITHKHAHQYFPQYLWENGRTVELGGRVYAPDLFLNRAKEFIRRNADEPFLLYFPTILPHSPSAVPDGYGRYQDKPWVRANRGHAAQVSRLDAHVGEIVRTLRELGIAKDTVLLFTGDNGPHHEKGVTPELFRSSGPFRGVKRNLYEGGVRVPMIAWSPGLPRRGAVEDTPVISYDVLPTLADMAGVPQPANLDGRSFRGLLTGGGHTGHDYLFWNRPRKMQAVRRGSWKAIRFAPNIAGAGPEGRIELYDLDGDQGERNDLAATLPDIAAELNGLMDASVGDDPRLPYGMQVTAGRQAPRGVPLQVRVTLHNGSVSTWDNVRLLLDAPASWRVEGGERLPSLAPGASATATFTVTPPATGPETVTKNLFSRAVFSAEGRTVRFVRPRSVTVLPDPAAV</sequence>
<keyword evidence="9" id="KW-1185">Reference proteome</keyword>
<dbReference type="Gene3D" id="2.60.40.10">
    <property type="entry name" value="Immunoglobulins"/>
    <property type="match status" value="1"/>
</dbReference>
<evidence type="ECO:0000256" key="3">
    <source>
        <dbReference type="ARBA" id="ARBA00022801"/>
    </source>
</evidence>
<dbReference type="SUPFAM" id="SSF53649">
    <property type="entry name" value="Alkaline phosphatase-like"/>
    <property type="match status" value="1"/>
</dbReference>
<name>A0A840NXS8_9ACTN</name>
<dbReference type="Pfam" id="PF10633">
    <property type="entry name" value="NPCBM_assoc"/>
    <property type="match status" value="1"/>
</dbReference>
<dbReference type="RefSeq" id="WP_185048394.1">
    <property type="nucleotide sequence ID" value="NZ_BAABIX010000079.1"/>
</dbReference>
<dbReference type="GO" id="GO:0005975">
    <property type="term" value="P:carbohydrate metabolic process"/>
    <property type="evidence" value="ECO:0007669"/>
    <property type="project" value="UniProtKB-ARBA"/>
</dbReference>
<keyword evidence="2" id="KW-0479">Metal-binding</keyword>
<accession>A0A840NXS8</accession>
<dbReference type="GO" id="GO:0004065">
    <property type="term" value="F:arylsulfatase activity"/>
    <property type="evidence" value="ECO:0007669"/>
    <property type="project" value="TreeGrafter"/>
</dbReference>
<feature type="domain" description="Sulfatase N-terminal" evidence="6">
    <location>
        <begin position="59"/>
        <end position="371"/>
    </location>
</feature>
<organism evidence="8 9">
    <name type="scientific">Thermocatellispora tengchongensis</name>
    <dbReference type="NCBI Taxonomy" id="1073253"/>
    <lineage>
        <taxon>Bacteria</taxon>
        <taxon>Bacillati</taxon>
        <taxon>Actinomycetota</taxon>
        <taxon>Actinomycetes</taxon>
        <taxon>Streptosporangiales</taxon>
        <taxon>Streptosporangiaceae</taxon>
        <taxon>Thermocatellispora</taxon>
    </lineage>
</organism>
<dbReference type="Gene3D" id="3.30.1120.10">
    <property type="match status" value="1"/>
</dbReference>
<dbReference type="PROSITE" id="PS00523">
    <property type="entry name" value="SULFATASE_1"/>
    <property type="match status" value="1"/>
</dbReference>
<comment type="caution">
    <text evidence="8">The sequence shown here is derived from an EMBL/GenBank/DDBJ whole genome shotgun (WGS) entry which is preliminary data.</text>
</comment>
<dbReference type="InterPro" id="IPR006311">
    <property type="entry name" value="TAT_signal"/>
</dbReference>
<dbReference type="InterPro" id="IPR024607">
    <property type="entry name" value="Sulfatase_CS"/>
</dbReference>
<evidence type="ECO:0000259" key="7">
    <source>
        <dbReference type="Pfam" id="PF10633"/>
    </source>
</evidence>
<evidence type="ECO:0000313" key="8">
    <source>
        <dbReference type="EMBL" id="MBB5131589.1"/>
    </source>
</evidence>
<comment type="similarity">
    <text evidence="1">Belongs to the sulfatase family.</text>
</comment>
<dbReference type="Proteomes" id="UP000578449">
    <property type="component" value="Unassembled WGS sequence"/>
</dbReference>
<evidence type="ECO:0000256" key="1">
    <source>
        <dbReference type="ARBA" id="ARBA00008779"/>
    </source>
</evidence>
<dbReference type="AlphaFoldDB" id="A0A840NXS8"/>
<proteinExistence type="inferred from homology"/>
<dbReference type="InterPro" id="IPR000917">
    <property type="entry name" value="Sulfatase_N"/>
</dbReference>
<evidence type="ECO:0000256" key="4">
    <source>
        <dbReference type="ARBA" id="ARBA00022837"/>
    </source>
</evidence>
<feature type="chain" id="PRO_5032872720" evidence="5">
    <location>
        <begin position="32"/>
        <end position="583"/>
    </location>
</feature>
<evidence type="ECO:0000259" key="6">
    <source>
        <dbReference type="Pfam" id="PF00884"/>
    </source>
</evidence>
<protein>
    <submittedName>
        <fullName evidence="8">Arylsulfatase A-like enzyme</fullName>
    </submittedName>
</protein>
<dbReference type="PANTHER" id="PTHR42693:SF53">
    <property type="entry name" value="ENDO-4-O-SULFATASE"/>
    <property type="match status" value="1"/>
</dbReference>
<dbReference type="InterPro" id="IPR017850">
    <property type="entry name" value="Alkaline_phosphatase_core_sf"/>
</dbReference>
<dbReference type="InterPro" id="IPR013783">
    <property type="entry name" value="Ig-like_fold"/>
</dbReference>
<dbReference type="GO" id="GO:0046872">
    <property type="term" value="F:metal ion binding"/>
    <property type="evidence" value="ECO:0007669"/>
    <property type="project" value="UniProtKB-KW"/>
</dbReference>
<dbReference type="PROSITE" id="PS51318">
    <property type="entry name" value="TAT"/>
    <property type="match status" value="1"/>
</dbReference>
<gene>
    <name evidence="8" type="ORF">HNP84_001295</name>
</gene>
<dbReference type="PANTHER" id="PTHR42693">
    <property type="entry name" value="ARYLSULFATASE FAMILY MEMBER"/>
    <property type="match status" value="1"/>
</dbReference>
<evidence type="ECO:0000313" key="9">
    <source>
        <dbReference type="Proteomes" id="UP000578449"/>
    </source>
</evidence>
<keyword evidence="5" id="KW-0732">Signal</keyword>
<reference evidence="8 9" key="1">
    <citation type="submission" date="2020-08" db="EMBL/GenBank/DDBJ databases">
        <title>Genomic Encyclopedia of Type Strains, Phase IV (KMG-IV): sequencing the most valuable type-strain genomes for metagenomic binning, comparative biology and taxonomic classification.</title>
        <authorList>
            <person name="Goeker M."/>
        </authorList>
    </citation>
    <scope>NUCLEOTIDE SEQUENCE [LARGE SCALE GENOMIC DNA]</scope>
    <source>
        <strain evidence="8 9">DSM 45615</strain>
    </source>
</reference>